<accession>A0A9I9EIK7</accession>
<reference evidence="1" key="1">
    <citation type="submission" date="2023-03" db="UniProtKB">
        <authorList>
            <consortium name="EnsemblPlants"/>
        </authorList>
    </citation>
    <scope>IDENTIFICATION</scope>
</reference>
<evidence type="ECO:0000313" key="1">
    <source>
        <dbReference type="EnsemblPlants" id="MELO3C034248.2.1"/>
    </source>
</evidence>
<name>A0A9I9EIK7_CUCME</name>
<dbReference type="Gramene" id="MELO3C034248.2.1">
    <property type="protein sequence ID" value="MELO3C034248.2.1"/>
    <property type="gene ID" value="MELO3C034248.2"/>
</dbReference>
<dbReference type="AlphaFoldDB" id="A0A9I9EIK7"/>
<organism evidence="1">
    <name type="scientific">Cucumis melo</name>
    <name type="common">Muskmelon</name>
    <dbReference type="NCBI Taxonomy" id="3656"/>
    <lineage>
        <taxon>Eukaryota</taxon>
        <taxon>Viridiplantae</taxon>
        <taxon>Streptophyta</taxon>
        <taxon>Embryophyta</taxon>
        <taxon>Tracheophyta</taxon>
        <taxon>Spermatophyta</taxon>
        <taxon>Magnoliopsida</taxon>
        <taxon>eudicotyledons</taxon>
        <taxon>Gunneridae</taxon>
        <taxon>Pentapetalae</taxon>
        <taxon>rosids</taxon>
        <taxon>fabids</taxon>
        <taxon>Cucurbitales</taxon>
        <taxon>Cucurbitaceae</taxon>
        <taxon>Benincaseae</taxon>
        <taxon>Cucumis</taxon>
    </lineage>
</organism>
<proteinExistence type="predicted"/>
<dbReference type="EnsemblPlants" id="MELO3C034248.2.1">
    <property type="protein sequence ID" value="MELO3C034248.2.1"/>
    <property type="gene ID" value="MELO3C034248.2"/>
</dbReference>
<sequence length="125" mass="13384">MGFNVVFQKADCSQTKRFGTILHKNPSGPLYLQAPVACRWSVTFHFYPPISTTHSRIWPKSTAQFSSSASELSSASFSPPLSPSMKSSATLKLSSITEMPPSALVSTPTGDLISCSAKTKAIGRS</sequence>
<protein>
    <submittedName>
        <fullName evidence="1">Uncharacterized protein</fullName>
    </submittedName>
</protein>